<dbReference type="SMART" id="SM00322">
    <property type="entry name" value="KH"/>
    <property type="match status" value="2"/>
</dbReference>
<evidence type="ECO:0000256" key="1">
    <source>
        <dbReference type="ARBA" id="ARBA00022737"/>
    </source>
</evidence>
<evidence type="ECO:0000313" key="7">
    <source>
        <dbReference type="WBParaSite" id="HDID_0000101501-mRNA-1"/>
    </source>
</evidence>
<dbReference type="Gene3D" id="3.30.1370.10">
    <property type="entry name" value="K Homology domain, type 1"/>
    <property type="match status" value="2"/>
</dbReference>
<dbReference type="AlphaFoldDB" id="A0A0R3S9R8"/>
<dbReference type="PANTHER" id="PTHR10288">
    <property type="entry name" value="KH DOMAIN CONTAINING RNA BINDING PROTEIN"/>
    <property type="match status" value="1"/>
</dbReference>
<dbReference type="EMBL" id="UYSG01000160">
    <property type="protein sequence ID" value="VDL18477.1"/>
    <property type="molecule type" value="Genomic_DNA"/>
</dbReference>
<protein>
    <submittedName>
        <fullName evidence="7">KH domain-containing protein</fullName>
    </submittedName>
</protein>
<feature type="region of interest" description="Disordered" evidence="3">
    <location>
        <begin position="184"/>
        <end position="205"/>
    </location>
</feature>
<evidence type="ECO:0000313" key="5">
    <source>
        <dbReference type="EMBL" id="VDL18477.1"/>
    </source>
</evidence>
<gene>
    <name evidence="5" type="ORF">HDID_LOCUS1016</name>
</gene>
<evidence type="ECO:0000256" key="3">
    <source>
        <dbReference type="SAM" id="MobiDB-lite"/>
    </source>
</evidence>
<accession>A0A0R3S9R8</accession>
<reference evidence="5 6" key="2">
    <citation type="submission" date="2018-11" db="EMBL/GenBank/DDBJ databases">
        <authorList>
            <consortium name="Pathogen Informatics"/>
        </authorList>
    </citation>
    <scope>NUCLEOTIDE SEQUENCE [LARGE SCALE GENOMIC DNA]</scope>
</reference>
<reference evidence="7" key="1">
    <citation type="submission" date="2016-04" db="UniProtKB">
        <authorList>
            <consortium name="WormBaseParasite"/>
        </authorList>
    </citation>
    <scope>IDENTIFICATION</scope>
</reference>
<name>A0A0R3S9R8_HYMDI</name>
<dbReference type="InterPro" id="IPR036612">
    <property type="entry name" value="KH_dom_type_1_sf"/>
</dbReference>
<feature type="compositionally biased region" description="Low complexity" evidence="3">
    <location>
        <begin position="195"/>
        <end position="205"/>
    </location>
</feature>
<dbReference type="SUPFAM" id="SSF54791">
    <property type="entry name" value="Eukaryotic type KH-domain (KH-domain type I)"/>
    <property type="match status" value="2"/>
</dbReference>
<sequence length="556" mass="56858">MIIGKNGSYIQEIKERSEAYVQISQKSREFSLPERCVIVAGELHQMRAAMDLILAVIASDPQSSSCPNLSYADVRGPVSSVYPTGSPYAFPLITTSPSNLLLRPDATSLAAVNPYLLGSLATPLNPMDAAVLLQLVNNGGDQLGALQQQQVQAQQQAQQVQQAQQNAALNTFLQMGGGAGSLTPATGAIVTPNHQQPQSQQASSASPLATAAVSLGSFCSNPAFLPAAMFDSLMPAAVAAATGGPQARFPPSQYLSGRGPYPTAYAAPPFMPIQQAAPAFTSPSPPSSATPDASALQTTVVLASVARGAPSGTATNPTTGATQSSEALGIFDTGQRNPGDVGDVNSAAAAAWEECSKGGGGGGDQQAYLTASAAALMGLYATVGGVVNSNAVVATPSAAGAQLLRSSAGGAGGLLYTRETLVPENLIGRFSGPQGRLLIDLQTQTNTLIRVSPKPVYISGIQGRVVAISGDQMNVNYAAAVIENTVTIEQLNQQAGVLRRPYEETGVNYINPTSGKSNGVASENPGEYGSSAEISAPPNVSCTAQASHPSSKQPAF</sequence>
<feature type="compositionally biased region" description="Polar residues" evidence="3">
    <location>
        <begin position="538"/>
        <end position="556"/>
    </location>
</feature>
<dbReference type="InterPro" id="IPR004087">
    <property type="entry name" value="KH_dom"/>
</dbReference>
<feature type="region of interest" description="Disordered" evidence="3">
    <location>
        <begin position="276"/>
        <end position="295"/>
    </location>
</feature>
<dbReference type="Proteomes" id="UP000274504">
    <property type="component" value="Unassembled WGS sequence"/>
</dbReference>
<dbReference type="GO" id="GO:0003723">
    <property type="term" value="F:RNA binding"/>
    <property type="evidence" value="ECO:0007669"/>
    <property type="project" value="UniProtKB-UniRule"/>
</dbReference>
<feature type="region of interest" description="Disordered" evidence="3">
    <location>
        <begin position="509"/>
        <end position="556"/>
    </location>
</feature>
<dbReference type="STRING" id="6216.A0A0R3S9R8"/>
<feature type="domain" description="K Homology" evidence="4">
    <location>
        <begin position="414"/>
        <end position="487"/>
    </location>
</feature>
<evidence type="ECO:0000259" key="4">
    <source>
        <dbReference type="SMART" id="SM00322"/>
    </source>
</evidence>
<dbReference type="InterPro" id="IPR004088">
    <property type="entry name" value="KH_dom_type_1"/>
</dbReference>
<dbReference type="WBParaSite" id="HDID_0000101501-mRNA-1">
    <property type="protein sequence ID" value="HDID_0000101501-mRNA-1"/>
    <property type="gene ID" value="HDID_0000101501"/>
</dbReference>
<dbReference type="Pfam" id="PF00013">
    <property type="entry name" value="KH_1"/>
    <property type="match status" value="2"/>
</dbReference>
<dbReference type="OrthoDB" id="441329at2759"/>
<keyword evidence="1" id="KW-0677">Repeat</keyword>
<feature type="domain" description="K Homology" evidence="4">
    <location>
        <begin position="1"/>
        <end position="58"/>
    </location>
</feature>
<dbReference type="PROSITE" id="PS50084">
    <property type="entry name" value="KH_TYPE_1"/>
    <property type="match status" value="2"/>
</dbReference>
<proteinExistence type="predicted"/>
<keyword evidence="2" id="KW-0694">RNA-binding</keyword>
<evidence type="ECO:0000256" key="2">
    <source>
        <dbReference type="PROSITE-ProRule" id="PRU00117"/>
    </source>
</evidence>
<feature type="compositionally biased region" description="Polar residues" evidence="3">
    <location>
        <begin position="509"/>
        <end position="521"/>
    </location>
</feature>
<organism evidence="7">
    <name type="scientific">Hymenolepis diminuta</name>
    <name type="common">Rat tapeworm</name>
    <dbReference type="NCBI Taxonomy" id="6216"/>
    <lineage>
        <taxon>Eukaryota</taxon>
        <taxon>Metazoa</taxon>
        <taxon>Spiralia</taxon>
        <taxon>Lophotrochozoa</taxon>
        <taxon>Platyhelminthes</taxon>
        <taxon>Cestoda</taxon>
        <taxon>Eucestoda</taxon>
        <taxon>Cyclophyllidea</taxon>
        <taxon>Hymenolepididae</taxon>
        <taxon>Hymenolepis</taxon>
    </lineage>
</organism>
<evidence type="ECO:0000313" key="6">
    <source>
        <dbReference type="Proteomes" id="UP000274504"/>
    </source>
</evidence>